<feature type="region of interest" description="Disordered" evidence="14">
    <location>
        <begin position="1"/>
        <end position="24"/>
    </location>
</feature>
<dbReference type="InterPro" id="IPR009071">
    <property type="entry name" value="HMG_box_dom"/>
</dbReference>
<evidence type="ECO:0000256" key="6">
    <source>
        <dbReference type="ARBA" id="ARBA00022490"/>
    </source>
</evidence>
<dbReference type="InterPro" id="IPR024970">
    <property type="entry name" value="Maelstrom"/>
</dbReference>
<evidence type="ECO:0000256" key="8">
    <source>
        <dbReference type="ARBA" id="ARBA00023125"/>
    </source>
</evidence>
<dbReference type="PANTHER" id="PTHR21358:SF4">
    <property type="entry name" value="PROTEIN MAELSTROM HOMOLOG"/>
    <property type="match status" value="1"/>
</dbReference>
<accession>A0ABP0G614</accession>
<dbReference type="Pfam" id="PF09011">
    <property type="entry name" value="HMG_box_2"/>
    <property type="match status" value="1"/>
</dbReference>
<keyword evidence="5" id="KW-0217">Developmental protein</keyword>
<protein>
    <recommendedName>
        <fullName evidence="4">Protein maelstrom homolog</fullName>
    </recommendedName>
</protein>
<feature type="domain" description="HMG box" evidence="15">
    <location>
        <begin position="21"/>
        <end position="90"/>
    </location>
</feature>
<organism evidence="16 17">
    <name type="scientific">Clavelina lepadiformis</name>
    <name type="common">Light-bulb sea squirt</name>
    <name type="synonym">Ascidia lepadiformis</name>
    <dbReference type="NCBI Taxonomy" id="159417"/>
    <lineage>
        <taxon>Eukaryota</taxon>
        <taxon>Metazoa</taxon>
        <taxon>Chordata</taxon>
        <taxon>Tunicata</taxon>
        <taxon>Ascidiacea</taxon>
        <taxon>Aplousobranchia</taxon>
        <taxon>Clavelinidae</taxon>
        <taxon>Clavelina</taxon>
    </lineage>
</organism>
<dbReference type="Proteomes" id="UP001642483">
    <property type="component" value="Unassembled WGS sequence"/>
</dbReference>
<evidence type="ECO:0000256" key="1">
    <source>
        <dbReference type="ARBA" id="ARBA00004123"/>
    </source>
</evidence>
<name>A0ABP0G614_CLALP</name>
<evidence type="ECO:0000256" key="10">
    <source>
        <dbReference type="ARBA" id="ARBA00023242"/>
    </source>
</evidence>
<evidence type="ECO:0000256" key="5">
    <source>
        <dbReference type="ARBA" id="ARBA00022473"/>
    </source>
</evidence>
<evidence type="ECO:0000256" key="12">
    <source>
        <dbReference type="ARBA" id="ARBA00025698"/>
    </source>
</evidence>
<keyword evidence="11" id="KW-0469">Meiosis</keyword>
<dbReference type="InterPro" id="IPR036910">
    <property type="entry name" value="HMG_box_dom_sf"/>
</dbReference>
<comment type="subcellular location">
    <subcellularLocation>
        <location evidence="2">Cytoplasm</location>
    </subcellularLocation>
    <subcellularLocation>
        <location evidence="1">Nucleus</location>
    </subcellularLocation>
</comment>
<dbReference type="EMBL" id="CAWYQH010000102">
    <property type="protein sequence ID" value="CAK8686622.1"/>
    <property type="molecule type" value="Genomic_DNA"/>
</dbReference>
<comment type="function">
    <text evidence="12">Plays a central role during spermatogenesis by repressing transposable elements and preventing their mobilization, which is essential for the germline integrity. Acts via the piRNA metabolic process, which mediates the repression of transposable elements during meiosis by forming complexes composed of piRNAs and Piwi proteins and governs the methylation and subsequent repression of transposons. Its association with piP-bodies suggests a participation in the secondary piRNAs metabolic process. Required for the localization of germ-cell factors to the meiotic nuage.</text>
</comment>
<evidence type="ECO:0000256" key="9">
    <source>
        <dbReference type="ARBA" id="ARBA00023158"/>
    </source>
</evidence>
<evidence type="ECO:0000256" key="13">
    <source>
        <dbReference type="PROSITE-ProRule" id="PRU00267"/>
    </source>
</evidence>
<evidence type="ECO:0000313" key="17">
    <source>
        <dbReference type="Proteomes" id="UP001642483"/>
    </source>
</evidence>
<feature type="DNA-binding region" description="HMG box" evidence="13">
    <location>
        <begin position="21"/>
        <end position="90"/>
    </location>
</feature>
<evidence type="ECO:0000259" key="15">
    <source>
        <dbReference type="PROSITE" id="PS50118"/>
    </source>
</evidence>
<keyword evidence="6" id="KW-0963">Cytoplasm</keyword>
<dbReference type="InterPro" id="IPR039259">
    <property type="entry name" value="Protein_maelstrom"/>
</dbReference>
<dbReference type="Pfam" id="PF13017">
    <property type="entry name" value="Maelstrom"/>
    <property type="match status" value="1"/>
</dbReference>
<dbReference type="Gene3D" id="1.10.30.10">
    <property type="entry name" value="High mobility group box domain"/>
    <property type="match status" value="1"/>
</dbReference>
<evidence type="ECO:0000313" key="16">
    <source>
        <dbReference type="EMBL" id="CAK8686622.1"/>
    </source>
</evidence>
<dbReference type="SUPFAM" id="SSF47095">
    <property type="entry name" value="HMG-box"/>
    <property type="match status" value="1"/>
</dbReference>
<sequence length="585" mass="66225">MNPCVPGGQSIAAQKPKSKKKKAPKNAFSFYLDDVVIELRRSGKSVANKSEAVPLVNDKWKNMTKEEKAPYEQKAKEWKLMNRQQPRSGRLDCTGLPIDSRINMEEENDLRRKEAHKVMRRQWHSKEDVTHVPFYFISFQSLFELPDEEGYQPVEVAILEFTLNDGIVRAWHCFIDPGPIKVGLRAVVKIFREKTHQIPEENFEQASNDYREIWNTLLEFVNPNRKAGMFPPLYTKMSELRKTSFCLSWLSAQAGVANQLVTVYEIEDLTSELYVYAGYMRPSYGLIEDRCNSHMYDYEPNTSCDYHDELECTFCSLLIIKKCCFSIGDTLSELYDYKITDQHVPVRSTPTYRIVQPKFVELKGKQKKDQDSWHLNPLSSKASSNMEVRISEDESDSNSSTFRSRDIRYRPQFSITKSQDSVLRRPQPEPSEDDSSSVSSDSTLLNVEIGPIIPSIVAGSNMQPKTAISRRPMGIPTYAQKAGRTLAANFQNKRKPEKIGGLAAGGDLNDLTTTFQDKVSVDGDLEPYSSVQLTSSRQRFSSNTTGIARGSTVLPGERDSSTEVRGSVAIGRGRGCGSYLNFLNP</sequence>
<evidence type="ECO:0000256" key="4">
    <source>
        <dbReference type="ARBA" id="ARBA00021076"/>
    </source>
</evidence>
<keyword evidence="9" id="KW-0943">RNA-mediated gene silencing</keyword>
<evidence type="ECO:0000256" key="2">
    <source>
        <dbReference type="ARBA" id="ARBA00004496"/>
    </source>
</evidence>
<keyword evidence="17" id="KW-1185">Reference proteome</keyword>
<dbReference type="PROSITE" id="PS50118">
    <property type="entry name" value="HMG_BOX_2"/>
    <property type="match status" value="1"/>
</dbReference>
<comment type="caution">
    <text evidence="16">The sequence shown here is derived from an EMBL/GenBank/DDBJ whole genome shotgun (WGS) entry which is preliminary data.</text>
</comment>
<keyword evidence="10 13" id="KW-0539">Nucleus</keyword>
<proteinExistence type="inferred from homology"/>
<evidence type="ECO:0000256" key="3">
    <source>
        <dbReference type="ARBA" id="ARBA00007057"/>
    </source>
</evidence>
<evidence type="ECO:0000256" key="14">
    <source>
        <dbReference type="SAM" id="MobiDB-lite"/>
    </source>
</evidence>
<keyword evidence="8 13" id="KW-0238">DNA-binding</keyword>
<dbReference type="SMART" id="SM00398">
    <property type="entry name" value="HMG"/>
    <property type="match status" value="1"/>
</dbReference>
<comment type="similarity">
    <text evidence="3">Belongs to the maelstrom family.</text>
</comment>
<gene>
    <name evidence="16" type="ORF">CVLEPA_LOCUS18555</name>
</gene>
<keyword evidence="7" id="KW-0221">Differentiation</keyword>
<evidence type="ECO:0000256" key="7">
    <source>
        <dbReference type="ARBA" id="ARBA00022782"/>
    </source>
</evidence>
<feature type="region of interest" description="Disordered" evidence="14">
    <location>
        <begin position="384"/>
        <end position="403"/>
    </location>
</feature>
<reference evidence="16 17" key="1">
    <citation type="submission" date="2024-02" db="EMBL/GenBank/DDBJ databases">
        <authorList>
            <person name="Daric V."/>
            <person name="Darras S."/>
        </authorList>
    </citation>
    <scope>NUCLEOTIDE SEQUENCE [LARGE SCALE GENOMIC DNA]</scope>
</reference>
<dbReference type="PANTHER" id="PTHR21358">
    <property type="entry name" value="PROTEIN MAELSTROM HOMOLOG"/>
    <property type="match status" value="1"/>
</dbReference>
<feature type="region of interest" description="Disordered" evidence="14">
    <location>
        <begin position="415"/>
        <end position="443"/>
    </location>
</feature>
<evidence type="ECO:0000256" key="11">
    <source>
        <dbReference type="ARBA" id="ARBA00023254"/>
    </source>
</evidence>